<dbReference type="Proteomes" id="UP001465755">
    <property type="component" value="Unassembled WGS sequence"/>
</dbReference>
<name>A0AAW1PIP4_9CHLO</name>
<dbReference type="GO" id="GO:0005509">
    <property type="term" value="F:calcium ion binding"/>
    <property type="evidence" value="ECO:0007669"/>
    <property type="project" value="InterPro"/>
</dbReference>
<evidence type="ECO:0000259" key="2">
    <source>
        <dbReference type="PROSITE" id="PS50222"/>
    </source>
</evidence>
<dbReference type="EMBL" id="JALJOQ010000005">
    <property type="protein sequence ID" value="KAK9813401.1"/>
    <property type="molecule type" value="Genomic_DNA"/>
</dbReference>
<dbReference type="FunFam" id="1.10.238.10:FF:000178">
    <property type="entry name" value="Calmodulin-2 A"/>
    <property type="match status" value="1"/>
</dbReference>
<dbReference type="SUPFAM" id="SSF47473">
    <property type="entry name" value="EF-hand"/>
    <property type="match status" value="1"/>
</dbReference>
<dbReference type="InterPro" id="IPR050230">
    <property type="entry name" value="CALM/Myosin/TropC-like"/>
</dbReference>
<gene>
    <name evidence="3" type="ORF">WJX73_006225</name>
</gene>
<protein>
    <recommendedName>
        <fullName evidence="2">EF-hand domain-containing protein</fullName>
    </recommendedName>
</protein>
<dbReference type="InterPro" id="IPR002048">
    <property type="entry name" value="EF_hand_dom"/>
</dbReference>
<comment type="caution">
    <text evidence="3">The sequence shown here is derived from an EMBL/GenBank/DDBJ whole genome shotgun (WGS) entry which is preliminary data.</text>
</comment>
<dbReference type="GO" id="GO:0016460">
    <property type="term" value="C:myosin II complex"/>
    <property type="evidence" value="ECO:0007669"/>
    <property type="project" value="TreeGrafter"/>
</dbReference>
<dbReference type="Gene3D" id="1.10.238.10">
    <property type="entry name" value="EF-hand"/>
    <property type="match status" value="1"/>
</dbReference>
<dbReference type="PANTHER" id="PTHR23048">
    <property type="entry name" value="MYOSIN LIGHT CHAIN 1, 3"/>
    <property type="match status" value="1"/>
</dbReference>
<reference evidence="3 4" key="1">
    <citation type="journal article" date="2024" name="Nat. Commun.">
        <title>Phylogenomics reveals the evolutionary origins of lichenization in chlorophyte algae.</title>
        <authorList>
            <person name="Puginier C."/>
            <person name="Libourel C."/>
            <person name="Otte J."/>
            <person name="Skaloud P."/>
            <person name="Haon M."/>
            <person name="Grisel S."/>
            <person name="Petersen M."/>
            <person name="Berrin J.G."/>
            <person name="Delaux P.M."/>
            <person name="Dal Grande F."/>
            <person name="Keller J."/>
        </authorList>
    </citation>
    <scope>NUCLEOTIDE SEQUENCE [LARGE SCALE GENOMIC DNA]</scope>
    <source>
        <strain evidence="3 4">SAG 2036</strain>
    </source>
</reference>
<evidence type="ECO:0000313" key="3">
    <source>
        <dbReference type="EMBL" id="KAK9813401.1"/>
    </source>
</evidence>
<dbReference type="InterPro" id="IPR011992">
    <property type="entry name" value="EF-hand-dom_pair"/>
</dbReference>
<sequence>MAVSTSEDVEKSREVFAAFDRDDSGTIETQQLGAALQLLGLHTTLEELFATVSQVDRQVTGVLDFNEFLKVVDKARAASVVYTNEASTLEAFAALGGKADKTGTIPLERLAGAIKEFDLAVDMTPVLAKLNTPNAELDYNGFKALLGE</sequence>
<evidence type="ECO:0000313" key="4">
    <source>
        <dbReference type="Proteomes" id="UP001465755"/>
    </source>
</evidence>
<accession>A0AAW1PIP4</accession>
<keyword evidence="1" id="KW-0677">Repeat</keyword>
<dbReference type="PANTHER" id="PTHR23048:SF0">
    <property type="entry name" value="CALMODULIN LIKE 3"/>
    <property type="match status" value="1"/>
</dbReference>
<organism evidence="3 4">
    <name type="scientific">Symbiochloris irregularis</name>
    <dbReference type="NCBI Taxonomy" id="706552"/>
    <lineage>
        <taxon>Eukaryota</taxon>
        <taxon>Viridiplantae</taxon>
        <taxon>Chlorophyta</taxon>
        <taxon>core chlorophytes</taxon>
        <taxon>Trebouxiophyceae</taxon>
        <taxon>Trebouxiales</taxon>
        <taxon>Trebouxiaceae</taxon>
        <taxon>Symbiochloris</taxon>
    </lineage>
</organism>
<dbReference type="PROSITE" id="PS50222">
    <property type="entry name" value="EF_HAND_2"/>
    <property type="match status" value="1"/>
</dbReference>
<proteinExistence type="predicted"/>
<dbReference type="AlphaFoldDB" id="A0AAW1PIP4"/>
<evidence type="ECO:0000256" key="1">
    <source>
        <dbReference type="ARBA" id="ARBA00022737"/>
    </source>
</evidence>
<dbReference type="Pfam" id="PF13499">
    <property type="entry name" value="EF-hand_7"/>
    <property type="match status" value="1"/>
</dbReference>
<feature type="domain" description="EF-hand" evidence="2">
    <location>
        <begin position="7"/>
        <end position="42"/>
    </location>
</feature>
<keyword evidence="4" id="KW-1185">Reference proteome</keyword>